<gene>
    <name evidence="3" type="ORF">BROSI_A0839</name>
</gene>
<accession>A0ABQ0JU80</accession>
<organism evidence="3 4">
    <name type="scientific">Candidatus Brocadia sinica JPN1</name>
    <dbReference type="NCBI Taxonomy" id="1197129"/>
    <lineage>
        <taxon>Bacteria</taxon>
        <taxon>Pseudomonadati</taxon>
        <taxon>Planctomycetota</taxon>
        <taxon>Candidatus Brocadiia</taxon>
        <taxon>Candidatus Brocadiales</taxon>
        <taxon>Candidatus Brocadiaceae</taxon>
        <taxon>Candidatus Brocadia</taxon>
    </lineage>
</organism>
<protein>
    <submittedName>
        <fullName evidence="3">Site-specific tyrosine recombinase</fullName>
    </submittedName>
</protein>
<dbReference type="Gene3D" id="1.10.150.130">
    <property type="match status" value="1"/>
</dbReference>
<sequence>MISDYKVLRYGEGAKPSSINKELAMLSKAFNLAVKEWEWLKENPVSKVKKERENNQRDRWLTEGEEKRLLENSSKRLRKIIAFALRTGLR</sequence>
<feature type="domain" description="Phage integrase N-terminal" evidence="2">
    <location>
        <begin position="2"/>
        <end position="50"/>
    </location>
</feature>
<proteinExistence type="predicted"/>
<dbReference type="InterPro" id="IPR057084">
    <property type="entry name" value="Int_N"/>
</dbReference>
<dbReference type="Proteomes" id="UP000032309">
    <property type="component" value="Unassembled WGS sequence"/>
</dbReference>
<dbReference type="Pfam" id="PF24624">
    <property type="entry name" value="Int_N"/>
    <property type="match status" value="1"/>
</dbReference>
<keyword evidence="4" id="KW-1185">Reference proteome</keyword>
<dbReference type="EMBL" id="BAFN01000001">
    <property type="protein sequence ID" value="GAN32327.1"/>
    <property type="molecule type" value="Genomic_DNA"/>
</dbReference>
<comment type="caution">
    <text evidence="3">The sequence shown here is derived from an EMBL/GenBank/DDBJ whole genome shotgun (WGS) entry which is preliminary data.</text>
</comment>
<evidence type="ECO:0000313" key="4">
    <source>
        <dbReference type="Proteomes" id="UP000032309"/>
    </source>
</evidence>
<keyword evidence="1" id="KW-0238">DNA-binding</keyword>
<reference evidence="4" key="1">
    <citation type="journal article" date="2015" name="Genome Announc.">
        <title>Draft Genome Sequence of an Anaerobic Ammonium-Oxidizing Bacterium, "Candidatus Brocadia sinica".</title>
        <authorList>
            <person name="Oshiki M."/>
            <person name="Shinyako-Hata K."/>
            <person name="Satoh H."/>
            <person name="Okabe S."/>
        </authorList>
    </citation>
    <scope>NUCLEOTIDE SEQUENCE [LARGE SCALE GENOMIC DNA]</scope>
    <source>
        <strain evidence="4">JPN1</strain>
    </source>
</reference>
<dbReference type="InterPro" id="IPR011010">
    <property type="entry name" value="DNA_brk_join_enz"/>
</dbReference>
<name>A0ABQ0JU80_9BACT</name>
<dbReference type="RefSeq" id="WP_052562461.1">
    <property type="nucleotide sequence ID" value="NZ_BAFN01000001.1"/>
</dbReference>
<evidence type="ECO:0000313" key="3">
    <source>
        <dbReference type="EMBL" id="GAN32327.1"/>
    </source>
</evidence>
<dbReference type="InterPro" id="IPR010998">
    <property type="entry name" value="Integrase_recombinase_N"/>
</dbReference>
<evidence type="ECO:0000256" key="1">
    <source>
        <dbReference type="ARBA" id="ARBA00023125"/>
    </source>
</evidence>
<evidence type="ECO:0000259" key="2">
    <source>
        <dbReference type="Pfam" id="PF24624"/>
    </source>
</evidence>
<dbReference type="SUPFAM" id="SSF56349">
    <property type="entry name" value="DNA breaking-rejoining enzymes"/>
    <property type="match status" value="1"/>
</dbReference>